<dbReference type="EMBL" id="EF082397">
    <property type="protein sequence ID" value="ABK21758.1"/>
    <property type="molecule type" value="mRNA"/>
</dbReference>
<evidence type="ECO:0000313" key="1">
    <source>
        <dbReference type="EMBL" id="ABK21758.1"/>
    </source>
</evidence>
<accession>A9NM97</accession>
<sequence>MDPSLGPECIKLEDHLESLEGIRVTMMMKKMDQISKRIYS</sequence>
<name>A9NM97_PICSI</name>
<organism evidence="1">
    <name type="scientific">Picea sitchensis</name>
    <name type="common">Sitka spruce</name>
    <name type="synonym">Pinus sitchensis</name>
    <dbReference type="NCBI Taxonomy" id="3332"/>
    <lineage>
        <taxon>Eukaryota</taxon>
        <taxon>Viridiplantae</taxon>
        <taxon>Streptophyta</taxon>
        <taxon>Embryophyta</taxon>
        <taxon>Tracheophyta</taxon>
        <taxon>Spermatophyta</taxon>
        <taxon>Pinopsida</taxon>
        <taxon>Pinidae</taxon>
        <taxon>Conifers I</taxon>
        <taxon>Pinales</taxon>
        <taxon>Pinaceae</taxon>
        <taxon>Picea</taxon>
    </lineage>
</organism>
<dbReference type="AlphaFoldDB" id="A9NM97"/>
<proteinExistence type="evidence at transcript level"/>
<protein>
    <submittedName>
        <fullName evidence="1">Uncharacterized protein</fullName>
    </submittedName>
</protein>
<reference evidence="1" key="1">
    <citation type="journal article" date="2008" name="BMC Genomics">
        <title>A conifer genomics resource of 200,000 spruce (Picea spp.) ESTs and 6,464 high-quality, sequence-finished full-length cDNAs for Sitka spruce (Picea sitchensis).</title>
        <authorList>
            <person name="Ralph S.G."/>
            <person name="Chun H.J."/>
            <person name="Kolosova N."/>
            <person name="Cooper D."/>
            <person name="Oddy C."/>
            <person name="Ritland C.E."/>
            <person name="Kirkpatrick R."/>
            <person name="Moore R."/>
            <person name="Barber S."/>
            <person name="Holt R.A."/>
            <person name="Jones S.J."/>
            <person name="Marra M.A."/>
            <person name="Douglas C.J."/>
            <person name="Ritland K."/>
            <person name="Bohlmann J."/>
        </authorList>
    </citation>
    <scope>NUCLEOTIDE SEQUENCE</scope>
    <source>
        <tissue evidence="1">Bark</tissue>
    </source>
</reference>